<protein>
    <submittedName>
        <fullName evidence="1">SAM-dependent methyltransferase</fullName>
    </submittedName>
</protein>
<name>A0ABS2VTW0_STRAS</name>
<sequence>MPGDALSQDPAELRRRIDTTKAHPARVYDIFLGGKDHYPVDRAAAAAALEHQPRAFLTARHNRDFLRRAVTGLVAQEGVRQFLDIGAGLPTQNNVHQIAQQIAPESRVVYVDNDPIVLAHARALLTSGPEGRTDYVDADLRDVSAILERAAETLDFDRPVALCLLAVLHFIPDETAYAVVGELLDALAPGSRLVLSHLADDLTPHTARIVKSFQERGLSFVLRSKGKVERFFTENGLSPVEPGVVPVHHWRPDGAAPVLTAPSSEYLDSLDLVDRIRYHDINDVTDTDVSVYAAVARKD</sequence>
<dbReference type="Proteomes" id="UP000788262">
    <property type="component" value="Unassembled WGS sequence"/>
</dbReference>
<dbReference type="CDD" id="cd02440">
    <property type="entry name" value="AdoMet_MTases"/>
    <property type="match status" value="1"/>
</dbReference>
<dbReference type="SUPFAM" id="SSF53335">
    <property type="entry name" value="S-adenosyl-L-methionine-dependent methyltransferases"/>
    <property type="match status" value="1"/>
</dbReference>
<dbReference type="Gene3D" id="3.40.50.150">
    <property type="entry name" value="Vaccinia Virus protein VP39"/>
    <property type="match status" value="1"/>
</dbReference>
<dbReference type="GO" id="GO:0032259">
    <property type="term" value="P:methylation"/>
    <property type="evidence" value="ECO:0007669"/>
    <property type="project" value="UniProtKB-KW"/>
</dbReference>
<keyword evidence="1" id="KW-0808">Transferase</keyword>
<comment type="caution">
    <text evidence="1">The sequence shown here is derived from an EMBL/GenBank/DDBJ whole genome shotgun (WGS) entry which is preliminary data.</text>
</comment>
<evidence type="ECO:0000313" key="2">
    <source>
        <dbReference type="Proteomes" id="UP000788262"/>
    </source>
</evidence>
<dbReference type="RefSeq" id="WP_205384723.1">
    <property type="nucleotide sequence ID" value="NZ_JAFFZS010000017.1"/>
</dbReference>
<proteinExistence type="predicted"/>
<keyword evidence="1" id="KW-0489">Methyltransferase</keyword>
<dbReference type="Pfam" id="PF04672">
    <property type="entry name" value="Methyltransf_19"/>
    <property type="match status" value="1"/>
</dbReference>
<dbReference type="InterPro" id="IPR006764">
    <property type="entry name" value="SAM_dep_MeTrfase_SAV2177_type"/>
</dbReference>
<organism evidence="1 2">
    <name type="scientific">Streptomyces actuosus</name>
    <dbReference type="NCBI Taxonomy" id="1885"/>
    <lineage>
        <taxon>Bacteria</taxon>
        <taxon>Bacillati</taxon>
        <taxon>Actinomycetota</taxon>
        <taxon>Actinomycetes</taxon>
        <taxon>Kitasatosporales</taxon>
        <taxon>Streptomycetaceae</taxon>
        <taxon>Streptomyces</taxon>
    </lineage>
</organism>
<dbReference type="GO" id="GO:0008168">
    <property type="term" value="F:methyltransferase activity"/>
    <property type="evidence" value="ECO:0007669"/>
    <property type="project" value="UniProtKB-KW"/>
</dbReference>
<dbReference type="EMBL" id="JAFFZS010000017">
    <property type="protein sequence ID" value="MBN0046571.1"/>
    <property type="molecule type" value="Genomic_DNA"/>
</dbReference>
<accession>A0ABS2VTW0</accession>
<keyword evidence="2" id="KW-1185">Reference proteome</keyword>
<evidence type="ECO:0000313" key="1">
    <source>
        <dbReference type="EMBL" id="MBN0046571.1"/>
    </source>
</evidence>
<reference evidence="1 2" key="1">
    <citation type="submission" date="2021-02" db="EMBL/GenBank/DDBJ databases">
        <title>Whole genome sequencing of Streptomyces actuosus VRA1.</title>
        <authorList>
            <person name="Sen G."/>
            <person name="Sen A."/>
        </authorList>
    </citation>
    <scope>NUCLEOTIDE SEQUENCE [LARGE SCALE GENOMIC DNA]</scope>
    <source>
        <strain evidence="1 2">VRA1</strain>
    </source>
</reference>
<dbReference type="PIRSF" id="PIRSF017393">
    <property type="entry name" value="MTase_SAV2177"/>
    <property type="match status" value="1"/>
</dbReference>
<dbReference type="InterPro" id="IPR029063">
    <property type="entry name" value="SAM-dependent_MTases_sf"/>
</dbReference>
<gene>
    <name evidence="1" type="ORF">JS756_21175</name>
</gene>